<dbReference type="SUPFAM" id="SSF47095">
    <property type="entry name" value="HMG-box"/>
    <property type="match status" value="1"/>
</dbReference>
<dbReference type="Pfam" id="PF00505">
    <property type="entry name" value="HMG_box"/>
    <property type="match status" value="1"/>
</dbReference>
<evidence type="ECO:0000256" key="3">
    <source>
        <dbReference type="SAM" id="Coils"/>
    </source>
</evidence>
<organism evidence="5 6">
    <name type="scientific">Lepeophtheirus salmonis</name>
    <name type="common">Salmon louse</name>
    <name type="synonym">Caligus salmonis</name>
    <dbReference type="NCBI Taxonomy" id="72036"/>
    <lineage>
        <taxon>Eukaryota</taxon>
        <taxon>Metazoa</taxon>
        <taxon>Ecdysozoa</taxon>
        <taxon>Arthropoda</taxon>
        <taxon>Crustacea</taxon>
        <taxon>Multicrustacea</taxon>
        <taxon>Hexanauplia</taxon>
        <taxon>Copepoda</taxon>
        <taxon>Siphonostomatoida</taxon>
        <taxon>Caligidae</taxon>
        <taxon>Lepeophtheirus</taxon>
    </lineage>
</organism>
<dbReference type="AlphaFoldDB" id="A0A7R8CCE2"/>
<evidence type="ECO:0000256" key="4">
    <source>
        <dbReference type="SAM" id="MobiDB-lite"/>
    </source>
</evidence>
<evidence type="ECO:0000256" key="2">
    <source>
        <dbReference type="ARBA" id="ARBA00023242"/>
    </source>
</evidence>
<dbReference type="PANTHER" id="PTHR46040:SF3">
    <property type="entry name" value="HIGH MOBILITY GROUP PROTEIN 2"/>
    <property type="match status" value="1"/>
</dbReference>
<evidence type="ECO:0000256" key="1">
    <source>
        <dbReference type="ARBA" id="ARBA00023125"/>
    </source>
</evidence>
<dbReference type="CDD" id="cd21980">
    <property type="entry name" value="HMG-box_HMG20"/>
    <property type="match status" value="1"/>
</dbReference>
<dbReference type="Gene3D" id="1.10.30.10">
    <property type="entry name" value="High mobility group box domain"/>
    <property type="match status" value="1"/>
</dbReference>
<proteinExistence type="predicted"/>
<dbReference type="Proteomes" id="UP000675881">
    <property type="component" value="Chromosome 1"/>
</dbReference>
<dbReference type="PRINTS" id="PR00886">
    <property type="entry name" value="HIGHMOBLTY12"/>
</dbReference>
<dbReference type="PANTHER" id="PTHR46040">
    <property type="entry name" value="HIGH MOBILITY GROUP PROTEIN 2"/>
    <property type="match status" value="1"/>
</dbReference>
<sequence length="305" mass="34729">MIVCFHPSGSRLWKEWKKIKFVVVQKGKKRTPKVPGAPKQPLSGYVHFANERREKLRKEYPECSFAELSKKLASEWARMSAEEKSPFTEKAEKDKERYTNELAAFRKSDAYKNYLSDKRKAESAKIESSSSQSIPQHPLPLPLPQEPVSSIVPCPSGGGFDVPIFTQEFLEVNKARESELRALKKSTAEVQERNSVLERHVDNLHSGIRRLERESVSLQSENQALEIHFQSLRDLFLINFQGLALKKHDGSITEDNLDDYVKELFHVVSSEEYEDLLPKISDVASKIDISSLSSVNVNNSCHNSQ</sequence>
<dbReference type="GO" id="GO:0003677">
    <property type="term" value="F:DNA binding"/>
    <property type="evidence" value="ECO:0007669"/>
    <property type="project" value="UniProtKB-UniRule"/>
</dbReference>
<dbReference type="OrthoDB" id="3213154at2759"/>
<keyword evidence="2" id="KW-0539">Nucleus</keyword>
<reference evidence="5" key="1">
    <citation type="submission" date="2021-02" db="EMBL/GenBank/DDBJ databases">
        <authorList>
            <person name="Bekaert M."/>
        </authorList>
    </citation>
    <scope>NUCLEOTIDE SEQUENCE</scope>
    <source>
        <strain evidence="5">IoA-00</strain>
    </source>
</reference>
<dbReference type="SMART" id="SM00398">
    <property type="entry name" value="HMG"/>
    <property type="match status" value="1"/>
</dbReference>
<evidence type="ECO:0000313" key="5">
    <source>
        <dbReference type="EMBL" id="CAF2770419.1"/>
    </source>
</evidence>
<dbReference type="GO" id="GO:0005634">
    <property type="term" value="C:nucleus"/>
    <property type="evidence" value="ECO:0007669"/>
    <property type="project" value="UniProtKB-UniRule"/>
</dbReference>
<name>A0A7R8CCE2_LEPSM</name>
<dbReference type="GO" id="GO:0010468">
    <property type="term" value="P:regulation of gene expression"/>
    <property type="evidence" value="ECO:0007669"/>
    <property type="project" value="TreeGrafter"/>
</dbReference>
<evidence type="ECO:0000313" key="6">
    <source>
        <dbReference type="Proteomes" id="UP000675881"/>
    </source>
</evidence>
<dbReference type="EMBL" id="HG994580">
    <property type="protein sequence ID" value="CAF2770419.1"/>
    <property type="molecule type" value="Genomic_DNA"/>
</dbReference>
<accession>A0A7R8CCE2</accession>
<dbReference type="InterPro" id="IPR009071">
    <property type="entry name" value="HMG_box_dom"/>
</dbReference>
<dbReference type="PROSITE" id="PS50118">
    <property type="entry name" value="HMG_BOX_2"/>
    <property type="match status" value="1"/>
</dbReference>
<dbReference type="InterPro" id="IPR051965">
    <property type="entry name" value="ChromReg_NeuronalGeneExpr"/>
</dbReference>
<gene>
    <name evidence="5" type="ORF">LSAA_1920</name>
</gene>
<feature type="coiled-coil region" evidence="3">
    <location>
        <begin position="194"/>
        <end position="228"/>
    </location>
</feature>
<dbReference type="InterPro" id="IPR036910">
    <property type="entry name" value="HMG_box_dom_sf"/>
</dbReference>
<protein>
    <submittedName>
        <fullName evidence="5">(salmon louse) hypothetical protein</fullName>
    </submittedName>
</protein>
<keyword evidence="3" id="KW-0175">Coiled coil</keyword>
<keyword evidence="6" id="KW-1185">Reference proteome</keyword>
<keyword evidence="1" id="KW-0238">DNA-binding</keyword>
<feature type="region of interest" description="Disordered" evidence="4">
    <location>
        <begin position="122"/>
        <end position="148"/>
    </location>
</feature>